<comment type="subcellular location">
    <subcellularLocation>
        <location evidence="1">Endomembrane system</location>
        <topology evidence="1">Multi-pass membrane protein</topology>
    </subcellularLocation>
</comment>
<keyword evidence="2 5" id="KW-0812">Transmembrane</keyword>
<dbReference type="AlphaFoldDB" id="A0AAP2G4E3"/>
<evidence type="ECO:0000313" key="7">
    <source>
        <dbReference type="Proteomes" id="UP001319104"/>
    </source>
</evidence>
<organism evidence="6 7">
    <name type="scientific">Litoribacter ruber</name>
    <dbReference type="NCBI Taxonomy" id="702568"/>
    <lineage>
        <taxon>Bacteria</taxon>
        <taxon>Pseudomonadati</taxon>
        <taxon>Bacteroidota</taxon>
        <taxon>Cytophagia</taxon>
        <taxon>Cytophagales</taxon>
        <taxon>Cyclobacteriaceae</taxon>
        <taxon>Litoribacter</taxon>
    </lineage>
</organism>
<gene>
    <name evidence="6" type="ORF">KI659_10290</name>
</gene>
<feature type="transmembrane region" description="Helical" evidence="5">
    <location>
        <begin position="129"/>
        <end position="160"/>
    </location>
</feature>
<dbReference type="RefSeq" id="WP_213945261.1">
    <property type="nucleotide sequence ID" value="NZ_JAHCMY010000004.1"/>
</dbReference>
<evidence type="ECO:0000256" key="5">
    <source>
        <dbReference type="SAM" id="Phobius"/>
    </source>
</evidence>
<reference evidence="6 7" key="1">
    <citation type="submission" date="2021-05" db="EMBL/GenBank/DDBJ databases">
        <authorList>
            <person name="Zhang Z.D."/>
            <person name="Osman G."/>
        </authorList>
    </citation>
    <scope>NUCLEOTIDE SEQUENCE [LARGE SCALE GENOMIC DNA]</scope>
    <source>
        <strain evidence="6 7">KCTC 32217</strain>
    </source>
</reference>
<feature type="transmembrane region" description="Helical" evidence="5">
    <location>
        <begin position="73"/>
        <end position="90"/>
    </location>
</feature>
<keyword evidence="7" id="KW-1185">Reference proteome</keyword>
<proteinExistence type="predicted"/>
<dbReference type="Gene3D" id="1.20.120.1630">
    <property type="match status" value="1"/>
</dbReference>
<dbReference type="PANTHER" id="PTHR12714:SF9">
    <property type="entry name" value="PROTEIN-S-ISOPRENYLCYSTEINE O-METHYLTRANSFERASE"/>
    <property type="match status" value="1"/>
</dbReference>
<feature type="transmembrane region" description="Helical" evidence="5">
    <location>
        <begin position="6"/>
        <end position="23"/>
    </location>
</feature>
<sequence length="195" mass="22973">MPYFFLLLFWAVFYFTHTFFARLKLKRKFQRIMGKAYKWYRFFYTLWSSLLFLAIFLYAASIPAERLFTGTDFTQYLGLMGAGIGTIILIKSFKNFSLWKFSGLVPHDDLEEKQELVVVGIHKHLRHPIYLGLTFIFVGYLLFTPTLASLVHLVALMLYLPVGIYYEEKKLIAIFGEKYKEYQATVPALIPRFTR</sequence>
<evidence type="ECO:0000256" key="1">
    <source>
        <dbReference type="ARBA" id="ARBA00004127"/>
    </source>
</evidence>
<dbReference type="Pfam" id="PF04191">
    <property type="entry name" value="PEMT"/>
    <property type="match status" value="1"/>
</dbReference>
<dbReference type="EMBL" id="JAHCMY010000004">
    <property type="protein sequence ID" value="MBS9524405.1"/>
    <property type="molecule type" value="Genomic_DNA"/>
</dbReference>
<keyword evidence="3 5" id="KW-1133">Transmembrane helix</keyword>
<dbReference type="GO" id="GO:0016740">
    <property type="term" value="F:transferase activity"/>
    <property type="evidence" value="ECO:0007669"/>
    <property type="project" value="UniProtKB-ARBA"/>
</dbReference>
<accession>A0AAP2G4E3</accession>
<evidence type="ECO:0000256" key="3">
    <source>
        <dbReference type="ARBA" id="ARBA00022989"/>
    </source>
</evidence>
<name>A0AAP2G4E3_9BACT</name>
<feature type="transmembrane region" description="Helical" evidence="5">
    <location>
        <begin position="43"/>
        <end position="61"/>
    </location>
</feature>
<keyword evidence="4 5" id="KW-0472">Membrane</keyword>
<comment type="caution">
    <text evidence="6">The sequence shown here is derived from an EMBL/GenBank/DDBJ whole genome shotgun (WGS) entry which is preliminary data.</text>
</comment>
<evidence type="ECO:0000313" key="6">
    <source>
        <dbReference type="EMBL" id="MBS9524405.1"/>
    </source>
</evidence>
<dbReference type="PANTHER" id="PTHR12714">
    <property type="entry name" value="PROTEIN-S ISOPRENYLCYSTEINE O-METHYLTRANSFERASE"/>
    <property type="match status" value="1"/>
</dbReference>
<evidence type="ECO:0000256" key="2">
    <source>
        <dbReference type="ARBA" id="ARBA00022692"/>
    </source>
</evidence>
<dbReference type="InterPro" id="IPR007318">
    <property type="entry name" value="Phopholipid_MeTrfase"/>
</dbReference>
<evidence type="ECO:0000256" key="4">
    <source>
        <dbReference type="ARBA" id="ARBA00023136"/>
    </source>
</evidence>
<dbReference type="Proteomes" id="UP001319104">
    <property type="component" value="Unassembled WGS sequence"/>
</dbReference>
<dbReference type="GO" id="GO:0012505">
    <property type="term" value="C:endomembrane system"/>
    <property type="evidence" value="ECO:0007669"/>
    <property type="project" value="UniProtKB-SubCell"/>
</dbReference>
<protein>
    <submittedName>
        <fullName evidence="6">Isoprenylcysteine carboxylmethyltransferase family protein</fullName>
    </submittedName>
</protein>